<dbReference type="InterPro" id="IPR000639">
    <property type="entry name" value="Epox_hydrolase-like"/>
</dbReference>
<dbReference type="Pfam" id="PF12697">
    <property type="entry name" value="Abhydrolase_6"/>
    <property type="match status" value="1"/>
</dbReference>
<dbReference type="PANTHER" id="PTHR43798:SF29">
    <property type="entry name" value="AB HYDROLASE-1 DOMAIN-CONTAINING PROTEIN"/>
    <property type="match status" value="1"/>
</dbReference>
<name>A0ABT5TAA7_9RHOB</name>
<evidence type="ECO:0000313" key="2">
    <source>
        <dbReference type="EMBL" id="MDD7972060.1"/>
    </source>
</evidence>
<dbReference type="SUPFAM" id="SSF53474">
    <property type="entry name" value="alpha/beta-Hydrolases"/>
    <property type="match status" value="1"/>
</dbReference>
<comment type="caution">
    <text evidence="2">The sequence shown here is derived from an EMBL/GenBank/DDBJ whole genome shotgun (WGS) entry which is preliminary data.</text>
</comment>
<protein>
    <submittedName>
        <fullName evidence="2">Alpha/beta hydrolase</fullName>
    </submittedName>
</protein>
<gene>
    <name evidence="2" type="ORF">PUT78_13220</name>
</gene>
<sequence length="233" mass="25128">MTRILLIPGLVCDGHVWEATRTALNDLPVSVADVTTQPSITAMANDLLAHHDGPLVVAGHSMGGRVAMEMAHIAPERIRAMALLNTGMHPRKDGEGAKRQSMIDLAYAQGMDGLASAWLPGMMAEGLTPDPEVLDGLTRMVCRMTPEIHERQMRALLDRPDASATISAYTGPMLLIVGRQDQWSPIAQHEAIAQLCPQARLEIVENAGHFAPVEQPAAVAGLLSDWVRSLNPE</sequence>
<evidence type="ECO:0000259" key="1">
    <source>
        <dbReference type="Pfam" id="PF12697"/>
    </source>
</evidence>
<dbReference type="GO" id="GO:0016787">
    <property type="term" value="F:hydrolase activity"/>
    <property type="evidence" value="ECO:0007669"/>
    <property type="project" value="UniProtKB-KW"/>
</dbReference>
<keyword evidence="3" id="KW-1185">Reference proteome</keyword>
<accession>A0ABT5TAA7</accession>
<dbReference type="EMBL" id="JAQZSM010000012">
    <property type="protein sequence ID" value="MDD7972060.1"/>
    <property type="molecule type" value="Genomic_DNA"/>
</dbReference>
<keyword evidence="2" id="KW-0378">Hydrolase</keyword>
<dbReference type="InterPro" id="IPR050266">
    <property type="entry name" value="AB_hydrolase_sf"/>
</dbReference>
<dbReference type="PANTHER" id="PTHR43798">
    <property type="entry name" value="MONOACYLGLYCEROL LIPASE"/>
    <property type="match status" value="1"/>
</dbReference>
<dbReference type="PRINTS" id="PR00412">
    <property type="entry name" value="EPOXHYDRLASE"/>
</dbReference>
<dbReference type="RefSeq" id="WP_274352740.1">
    <property type="nucleotide sequence ID" value="NZ_JAQZSM010000012.1"/>
</dbReference>
<dbReference type="PRINTS" id="PR00111">
    <property type="entry name" value="ABHYDROLASE"/>
</dbReference>
<evidence type="ECO:0000313" key="3">
    <source>
        <dbReference type="Proteomes" id="UP001431784"/>
    </source>
</evidence>
<dbReference type="InterPro" id="IPR029058">
    <property type="entry name" value="AB_hydrolase_fold"/>
</dbReference>
<feature type="domain" description="AB hydrolase-1" evidence="1">
    <location>
        <begin position="43"/>
        <end position="220"/>
    </location>
</feature>
<reference evidence="2" key="1">
    <citation type="submission" date="2023-02" db="EMBL/GenBank/DDBJ databases">
        <title>Description of Roseinatronobacter alkalisoli sp. nov., an alkaliphilic bacerium isolated from soda soil.</title>
        <authorList>
            <person name="Wei W."/>
        </authorList>
    </citation>
    <scope>NUCLEOTIDE SEQUENCE</scope>
    <source>
        <strain evidence="2">HJB301</strain>
    </source>
</reference>
<dbReference type="Gene3D" id="3.40.50.1820">
    <property type="entry name" value="alpha/beta hydrolase"/>
    <property type="match status" value="1"/>
</dbReference>
<organism evidence="2 3">
    <name type="scientific">Roseinatronobacter alkalisoli</name>
    <dbReference type="NCBI Taxonomy" id="3028235"/>
    <lineage>
        <taxon>Bacteria</taxon>
        <taxon>Pseudomonadati</taxon>
        <taxon>Pseudomonadota</taxon>
        <taxon>Alphaproteobacteria</taxon>
        <taxon>Rhodobacterales</taxon>
        <taxon>Paracoccaceae</taxon>
        <taxon>Roseinatronobacter</taxon>
    </lineage>
</organism>
<proteinExistence type="predicted"/>
<dbReference type="InterPro" id="IPR000073">
    <property type="entry name" value="AB_hydrolase_1"/>
</dbReference>
<dbReference type="Proteomes" id="UP001431784">
    <property type="component" value="Unassembled WGS sequence"/>
</dbReference>